<dbReference type="Proteomes" id="UP000078348">
    <property type="component" value="Unassembled WGS sequence"/>
</dbReference>
<reference evidence="1 2" key="1">
    <citation type="submission" date="2016-05" db="EMBL/GenBank/DDBJ databases">
        <title>Nuclear genome of Blastocystis sp. subtype 1 NandII.</title>
        <authorList>
            <person name="Gentekaki E."/>
            <person name="Curtis B."/>
            <person name="Stairs C."/>
            <person name="Eme L."/>
            <person name="Herman E."/>
            <person name="Klimes V."/>
            <person name="Arias M.C."/>
            <person name="Elias M."/>
            <person name="Hilliou F."/>
            <person name="Klute M."/>
            <person name="Malik S.-B."/>
            <person name="Pightling A."/>
            <person name="Rachubinski R."/>
            <person name="Salas D."/>
            <person name="Schlacht A."/>
            <person name="Suga H."/>
            <person name="Archibald J."/>
            <person name="Ball S.G."/>
            <person name="Clark G."/>
            <person name="Dacks J."/>
            <person name="Van Der Giezen M."/>
            <person name="Tsaousis A."/>
            <person name="Roger A."/>
        </authorList>
    </citation>
    <scope>NUCLEOTIDE SEQUENCE [LARGE SCALE GENOMIC DNA]</scope>
    <source>
        <strain evidence="2">ATCC 50177 / NandII</strain>
    </source>
</reference>
<dbReference type="AlphaFoldDB" id="A0A196SFH9"/>
<dbReference type="EMBL" id="LXWW01000118">
    <property type="protein sequence ID" value="OAO15763.1"/>
    <property type="molecule type" value="Genomic_DNA"/>
</dbReference>
<name>A0A196SFH9_BLAHN</name>
<evidence type="ECO:0000313" key="1">
    <source>
        <dbReference type="EMBL" id="OAO15763.1"/>
    </source>
</evidence>
<evidence type="ECO:0000313" key="2">
    <source>
        <dbReference type="Proteomes" id="UP000078348"/>
    </source>
</evidence>
<keyword evidence="2" id="KW-1185">Reference proteome</keyword>
<comment type="caution">
    <text evidence="1">The sequence shown here is derived from an EMBL/GenBank/DDBJ whole genome shotgun (WGS) entry which is preliminary data.</text>
</comment>
<accession>A0A196SFH9</accession>
<gene>
    <name evidence="1" type="ORF">AV274_2478</name>
</gene>
<protein>
    <submittedName>
        <fullName evidence="1">Uncharacterized protein</fullName>
    </submittedName>
</protein>
<organism evidence="1 2">
    <name type="scientific">Blastocystis sp. subtype 1 (strain ATCC 50177 / NandII)</name>
    <dbReference type="NCBI Taxonomy" id="478820"/>
    <lineage>
        <taxon>Eukaryota</taxon>
        <taxon>Sar</taxon>
        <taxon>Stramenopiles</taxon>
        <taxon>Bigyra</taxon>
        <taxon>Opalozoa</taxon>
        <taxon>Opalinata</taxon>
        <taxon>Blastocystidae</taxon>
        <taxon>Blastocystis</taxon>
    </lineage>
</organism>
<sequence length="324" mass="36415">MHVPAINHVVLSSQSCLCTIIAQNWEEWNRAVLPSRKCKQKYQDLERMEDTLPECTSSLPSLFANVKSPKVDEAYDRDVDRVMNCITSTRNAYKAVESEASRVYEKYKEGVSSSDSYPAVLKVPALDMSFDLSVLNDPLLVEKENEASFLMSLRSIFNRVKSVDTVAMLGNEVSIHMKEEYDLKVVVERDANHAVTLKSATLKPSYPCFQQAIAYSIQRNDIGLMADQTIYALYAHKRLHAEMSSLSEMASVTSEDDVHLKAAYPDGTVVEFKIPEIYPNSFGMITVEAVNGAHKEGVEKAIKDRFFSDVTGIVEFVDRVLHPK</sequence>
<proteinExistence type="predicted"/>
<dbReference type="OrthoDB" id="204278at2759"/>